<evidence type="ECO:0000256" key="1">
    <source>
        <dbReference type="SAM" id="MobiDB-lite"/>
    </source>
</evidence>
<sequence length="129" mass="14764">MSNKLKQEVMLPCDIQKQSQNLLDSAIAQNYETEKTITEILKKAQEEYNLIISSNKKDIEHIIEKHLDTAVQKISDQVSSMVQSLKLNSVDIATSAIQELIKEYNNDHQKQDNSGVLSTLDRDLRKKLH</sequence>
<proteinExistence type="predicted"/>
<gene>
    <name evidence="2" type="ORF">EHF_0091</name>
</gene>
<dbReference type="HOGENOM" id="CLU_138419_0_0_5"/>
<keyword evidence="3" id="KW-1185">Reference proteome</keyword>
<evidence type="ECO:0000313" key="2">
    <source>
        <dbReference type="EMBL" id="AHX04743.1"/>
    </source>
</evidence>
<feature type="region of interest" description="Disordered" evidence="1">
    <location>
        <begin position="108"/>
        <end position="129"/>
    </location>
</feature>
<protein>
    <submittedName>
        <fullName evidence="2">ATP synthase B/B' CF family protein</fullName>
    </submittedName>
</protein>
<accession>X5GJW3</accession>
<dbReference type="AlphaFoldDB" id="X5GJW3"/>
<dbReference type="EMBL" id="CP007474">
    <property type="protein sequence ID" value="AHX04743.1"/>
    <property type="molecule type" value="Genomic_DNA"/>
</dbReference>
<dbReference type="Proteomes" id="UP000023762">
    <property type="component" value="Chromosome"/>
</dbReference>
<feature type="compositionally biased region" description="Basic and acidic residues" evidence="1">
    <location>
        <begin position="120"/>
        <end position="129"/>
    </location>
</feature>
<name>X5GJW3_9RICK</name>
<organism evidence="2 3">
    <name type="scientific">Ehrlichia japonica</name>
    <dbReference type="NCBI Taxonomy" id="391036"/>
    <lineage>
        <taxon>Bacteria</taxon>
        <taxon>Pseudomonadati</taxon>
        <taxon>Pseudomonadota</taxon>
        <taxon>Alphaproteobacteria</taxon>
        <taxon>Rickettsiales</taxon>
        <taxon>Anaplasmataceae</taxon>
        <taxon>Ehrlichia</taxon>
    </lineage>
</organism>
<dbReference type="STRING" id="391036.EHF_0091"/>
<dbReference type="KEGG" id="ehh:EHF_0091"/>
<evidence type="ECO:0000313" key="3">
    <source>
        <dbReference type="Proteomes" id="UP000023762"/>
    </source>
</evidence>
<reference evidence="2 3" key="1">
    <citation type="submission" date="2014-03" db="EMBL/GenBank/DDBJ databases">
        <title>Sequencing and Comparison of Genomes and Transcriptome Profiles of Human Ehrlichiosis Agents.</title>
        <authorList>
            <person name="Lin M."/>
            <person name="Daugherty S.C."/>
            <person name="Nagaraj S."/>
            <person name="Cheng Z."/>
            <person name="Xiong Q."/>
            <person name="Lin F.-Y."/>
            <person name="Sengamalay N."/>
            <person name="Ott S."/>
            <person name="Godinez A."/>
            <person name="Tallon L.J."/>
            <person name="Sadzewicz L."/>
            <person name="Fraser C.M."/>
            <person name="Dunning Hotopp J.C."/>
            <person name="Rikihisa Y."/>
        </authorList>
    </citation>
    <scope>NUCLEOTIDE SEQUENCE [LARGE SCALE GENOMIC DNA]</scope>
    <source>
        <strain evidence="2 3">HF</strain>
    </source>
</reference>